<dbReference type="InterPro" id="IPR006860">
    <property type="entry name" value="FecR"/>
</dbReference>
<evidence type="ECO:0000313" key="5">
    <source>
        <dbReference type="Proteomes" id="UP000435036"/>
    </source>
</evidence>
<keyword evidence="1" id="KW-0472">Membrane</keyword>
<dbReference type="GO" id="GO:0016989">
    <property type="term" value="F:sigma factor antagonist activity"/>
    <property type="evidence" value="ECO:0007669"/>
    <property type="project" value="TreeGrafter"/>
</dbReference>
<organism evidence="4 5">
    <name type="scientific">Sphingobacterium humi</name>
    <dbReference type="NCBI Taxonomy" id="1796905"/>
    <lineage>
        <taxon>Bacteria</taxon>
        <taxon>Pseudomonadati</taxon>
        <taxon>Bacteroidota</taxon>
        <taxon>Sphingobacteriia</taxon>
        <taxon>Sphingobacteriales</taxon>
        <taxon>Sphingobacteriaceae</taxon>
        <taxon>Sphingobacterium</taxon>
    </lineage>
</organism>
<dbReference type="Proteomes" id="UP000435036">
    <property type="component" value="Unassembled WGS sequence"/>
</dbReference>
<feature type="transmembrane region" description="Helical" evidence="1">
    <location>
        <begin position="70"/>
        <end position="88"/>
    </location>
</feature>
<dbReference type="Pfam" id="PF04773">
    <property type="entry name" value="FecR"/>
    <property type="match status" value="1"/>
</dbReference>
<evidence type="ECO:0000259" key="3">
    <source>
        <dbReference type="Pfam" id="PF16344"/>
    </source>
</evidence>
<reference evidence="4 5" key="1">
    <citation type="submission" date="2019-12" db="EMBL/GenBank/DDBJ databases">
        <authorList>
            <person name="Dong K."/>
        </authorList>
    </citation>
    <scope>NUCLEOTIDE SEQUENCE [LARGE SCALE GENOMIC DNA]</scope>
    <source>
        <strain evidence="4 5">JCM 31225</strain>
    </source>
</reference>
<dbReference type="Gene3D" id="2.60.120.1440">
    <property type="match status" value="1"/>
</dbReference>
<dbReference type="AlphaFoldDB" id="A0A6N8L125"/>
<protein>
    <submittedName>
        <fullName evidence="4">DUF4974 domain-containing protein</fullName>
    </submittedName>
</protein>
<feature type="domain" description="Protein FecR C-terminal" evidence="3">
    <location>
        <begin position="304"/>
        <end position="372"/>
    </location>
</feature>
<keyword evidence="1" id="KW-1133">Transmembrane helix</keyword>
<sequence>MQKNQLPKETIKFLANKESDAEKAGIIHWYDDLSTNAPIAQNTVAKTKKRAKKKLMNSINEKPKRVLNNYWLRIAAAAVLLIVGYFGWLQYQKEEIPQLASATQLAAIKPAQERAIITLENGQEIDLDQLAINEQVHVGDIIIIKDSKGQVSYINSKTGEPQMNSIRVPKASIYTLALSDGSKVTLNSESKLSYPSQFEGQVRKVKLEGEAYFEIQKTADHKQFIVETDLQEIEVLGTKFNIKAFDFDDENFSTLAEGSVKVRNKESLKEGILKPGQQAFQQKGAEFSVKTVDVEKVLGWTNGQFIFDGDNNHDTFKEIGRWYDIEIEYQQSLKIDQYLGKIPRNLPLDKLIDLLKYAELTVEARVVKNNRIKLHIS</sequence>
<dbReference type="EMBL" id="WSQA01000013">
    <property type="protein sequence ID" value="MVZ63440.1"/>
    <property type="molecule type" value="Genomic_DNA"/>
</dbReference>
<keyword evidence="1" id="KW-0812">Transmembrane</keyword>
<evidence type="ECO:0000256" key="1">
    <source>
        <dbReference type="SAM" id="Phobius"/>
    </source>
</evidence>
<feature type="domain" description="FecR protein" evidence="2">
    <location>
        <begin position="166"/>
        <end position="261"/>
    </location>
</feature>
<dbReference type="PANTHER" id="PTHR30273:SF2">
    <property type="entry name" value="PROTEIN FECR"/>
    <property type="match status" value="1"/>
</dbReference>
<name>A0A6N8L125_9SPHI</name>
<evidence type="ECO:0000259" key="2">
    <source>
        <dbReference type="Pfam" id="PF04773"/>
    </source>
</evidence>
<dbReference type="PIRSF" id="PIRSF018266">
    <property type="entry name" value="FecR"/>
    <property type="match status" value="1"/>
</dbReference>
<proteinExistence type="predicted"/>
<dbReference type="RefSeq" id="WP_160370157.1">
    <property type="nucleotide sequence ID" value="NZ_WSQA01000013.1"/>
</dbReference>
<dbReference type="PANTHER" id="PTHR30273">
    <property type="entry name" value="PERIPLASMIC SIGNAL SENSOR AND SIGMA FACTOR ACTIVATOR FECR-RELATED"/>
    <property type="match status" value="1"/>
</dbReference>
<dbReference type="Pfam" id="PF16344">
    <property type="entry name" value="FecR_C"/>
    <property type="match status" value="1"/>
</dbReference>
<comment type="caution">
    <text evidence="4">The sequence shown here is derived from an EMBL/GenBank/DDBJ whole genome shotgun (WGS) entry which is preliminary data.</text>
</comment>
<dbReference type="Gene3D" id="3.55.50.30">
    <property type="match status" value="1"/>
</dbReference>
<dbReference type="InterPro" id="IPR012373">
    <property type="entry name" value="Ferrdict_sens_TM"/>
</dbReference>
<evidence type="ECO:0000313" key="4">
    <source>
        <dbReference type="EMBL" id="MVZ63440.1"/>
    </source>
</evidence>
<accession>A0A6N8L125</accession>
<keyword evidence="5" id="KW-1185">Reference proteome</keyword>
<gene>
    <name evidence="4" type="ORF">GQF63_15540</name>
</gene>
<dbReference type="OrthoDB" id="698378at2"/>
<dbReference type="InterPro" id="IPR032508">
    <property type="entry name" value="FecR_C"/>
</dbReference>